<feature type="transmembrane region" description="Helical" evidence="2">
    <location>
        <begin position="6"/>
        <end position="30"/>
    </location>
</feature>
<proteinExistence type="predicted"/>
<keyword evidence="4" id="KW-1185">Reference proteome</keyword>
<keyword evidence="2" id="KW-1133">Transmembrane helix</keyword>
<evidence type="ECO:0000256" key="2">
    <source>
        <dbReference type="SAM" id="Phobius"/>
    </source>
</evidence>
<keyword evidence="2" id="KW-0812">Transmembrane</keyword>
<evidence type="ECO:0000256" key="1">
    <source>
        <dbReference type="SAM" id="MobiDB-lite"/>
    </source>
</evidence>
<accession>A0A9E8SHR9</accession>
<feature type="compositionally biased region" description="Basic and acidic residues" evidence="1">
    <location>
        <begin position="74"/>
        <end position="85"/>
    </location>
</feature>
<dbReference type="EMBL" id="CP112998">
    <property type="protein sequence ID" value="WAC09375.1"/>
    <property type="molecule type" value="Genomic_DNA"/>
</dbReference>
<keyword evidence="2" id="KW-0472">Membrane</keyword>
<dbReference type="AlphaFoldDB" id="A0A9E8SHR9"/>
<feature type="compositionally biased region" description="Polar residues" evidence="1">
    <location>
        <begin position="62"/>
        <end position="72"/>
    </location>
</feature>
<evidence type="ECO:0000313" key="3">
    <source>
        <dbReference type="EMBL" id="WAC09375.1"/>
    </source>
</evidence>
<dbReference type="Proteomes" id="UP001164653">
    <property type="component" value="Chromosome"/>
</dbReference>
<dbReference type="RefSeq" id="WP_244822798.1">
    <property type="nucleotide sequence ID" value="NZ_CP112998.1"/>
</dbReference>
<sequence length="85" mass="10157">MKLVFNIILIFLLLIAFVPFFRRFVFHLLVGRQLIKEQERQYRAQQQQQRQNAKPGVRVDNVPQSDANQSSRFRGGEYVDYEEVK</sequence>
<reference evidence="3" key="1">
    <citation type="submission" date="2022-11" db="EMBL/GenBank/DDBJ databases">
        <title>Dyadobacter pollutisoli sp. nov., isolated from plastic dumped soil.</title>
        <authorList>
            <person name="Kim J.M."/>
            <person name="Kim K.R."/>
            <person name="Lee J.K."/>
            <person name="Hao L."/>
            <person name="Jeon C.O."/>
        </authorList>
    </citation>
    <scope>NUCLEOTIDE SEQUENCE</scope>
    <source>
        <strain evidence="3">U1</strain>
    </source>
</reference>
<protein>
    <submittedName>
        <fullName evidence="3">DUF4834 family protein</fullName>
    </submittedName>
</protein>
<organism evidence="3 4">
    <name type="scientific">Dyadobacter pollutisoli</name>
    <dbReference type="NCBI Taxonomy" id="2910158"/>
    <lineage>
        <taxon>Bacteria</taxon>
        <taxon>Pseudomonadati</taxon>
        <taxon>Bacteroidota</taxon>
        <taxon>Cytophagia</taxon>
        <taxon>Cytophagales</taxon>
        <taxon>Spirosomataceae</taxon>
        <taxon>Dyadobacter</taxon>
    </lineage>
</organism>
<dbReference type="InterPro" id="IPR032272">
    <property type="entry name" value="DUF4834"/>
</dbReference>
<feature type="region of interest" description="Disordered" evidence="1">
    <location>
        <begin position="44"/>
        <end position="85"/>
    </location>
</feature>
<dbReference type="Pfam" id="PF16118">
    <property type="entry name" value="DUF4834"/>
    <property type="match status" value="1"/>
</dbReference>
<dbReference type="KEGG" id="dpf:ON006_16605"/>
<gene>
    <name evidence="3" type="ORF">ON006_16605</name>
</gene>
<name>A0A9E8SHR9_9BACT</name>
<evidence type="ECO:0000313" key="4">
    <source>
        <dbReference type="Proteomes" id="UP001164653"/>
    </source>
</evidence>